<feature type="transmembrane region" description="Helical" evidence="6">
    <location>
        <begin position="595"/>
        <end position="615"/>
    </location>
</feature>
<gene>
    <name evidence="8" type="primary">slc37a2</name>
    <name evidence="8" type="ORF">g.9961</name>
</gene>
<feature type="transmembrane region" description="Helical" evidence="6">
    <location>
        <begin position="498"/>
        <end position="515"/>
    </location>
</feature>
<evidence type="ECO:0000256" key="5">
    <source>
        <dbReference type="SAM" id="MobiDB-lite"/>
    </source>
</evidence>
<dbReference type="InterPro" id="IPR020846">
    <property type="entry name" value="MFS_dom"/>
</dbReference>
<evidence type="ECO:0000256" key="3">
    <source>
        <dbReference type="ARBA" id="ARBA00022989"/>
    </source>
</evidence>
<protein>
    <submittedName>
        <fullName evidence="8">Sugar phosphate exchanger 2</fullName>
    </submittedName>
</protein>
<evidence type="ECO:0000256" key="2">
    <source>
        <dbReference type="ARBA" id="ARBA00022692"/>
    </source>
</evidence>
<evidence type="ECO:0000256" key="1">
    <source>
        <dbReference type="ARBA" id="ARBA00004141"/>
    </source>
</evidence>
<dbReference type="Gene3D" id="1.20.1250.20">
    <property type="entry name" value="MFS general substrate transporter like domains"/>
    <property type="match status" value="2"/>
</dbReference>
<feature type="transmembrane region" description="Helical" evidence="6">
    <location>
        <begin position="474"/>
        <end position="491"/>
    </location>
</feature>
<feature type="region of interest" description="Disordered" evidence="5">
    <location>
        <begin position="346"/>
        <end position="409"/>
    </location>
</feature>
<dbReference type="PROSITE" id="PS50850">
    <property type="entry name" value="MFS"/>
    <property type="match status" value="1"/>
</dbReference>
<keyword evidence="4 6" id="KW-0472">Membrane</keyword>
<dbReference type="EMBL" id="GGYP01004151">
    <property type="protein sequence ID" value="MDE48922.1"/>
    <property type="molecule type" value="Transcribed_RNA"/>
</dbReference>
<evidence type="ECO:0000256" key="6">
    <source>
        <dbReference type="SAM" id="Phobius"/>
    </source>
</evidence>
<feature type="transmembrane region" description="Helical" evidence="6">
    <location>
        <begin position="261"/>
        <end position="285"/>
    </location>
</feature>
<dbReference type="SUPFAM" id="SSF103473">
    <property type="entry name" value="MFS general substrate transporter"/>
    <property type="match status" value="1"/>
</dbReference>
<feature type="transmembrane region" description="Helical" evidence="6">
    <location>
        <begin position="433"/>
        <end position="454"/>
    </location>
</feature>
<feature type="compositionally biased region" description="Polar residues" evidence="5">
    <location>
        <begin position="379"/>
        <end position="397"/>
    </location>
</feature>
<dbReference type="InterPro" id="IPR036259">
    <property type="entry name" value="MFS_trans_sf"/>
</dbReference>
<reference evidence="8" key="1">
    <citation type="submission" date="2018-10" db="EMBL/GenBank/DDBJ databases">
        <title>Transcriptome assembly of Aceria tosichella (Wheat curl mite) Type 2.</title>
        <authorList>
            <person name="Scully E.D."/>
            <person name="Geib S.M."/>
            <person name="Palmer N.A."/>
            <person name="Gupta A.K."/>
            <person name="Sarath G."/>
            <person name="Tatineni S."/>
        </authorList>
    </citation>
    <scope>NUCLEOTIDE SEQUENCE</scope>
    <source>
        <strain evidence="8">LincolnNE</strain>
    </source>
</reference>
<feature type="transmembrane region" description="Helical" evidence="6">
    <location>
        <begin position="226"/>
        <end position="254"/>
    </location>
</feature>
<accession>A0A6G1SG22</accession>
<dbReference type="PANTHER" id="PTHR43184">
    <property type="entry name" value="MAJOR FACILITATOR SUPERFAMILY TRANSPORTER 16, ISOFORM B"/>
    <property type="match status" value="1"/>
</dbReference>
<organism evidence="8">
    <name type="scientific">Aceria tosichella</name>
    <name type="common">wheat curl mite</name>
    <dbReference type="NCBI Taxonomy" id="561515"/>
    <lineage>
        <taxon>Eukaryota</taxon>
        <taxon>Metazoa</taxon>
        <taxon>Ecdysozoa</taxon>
        <taxon>Arthropoda</taxon>
        <taxon>Chelicerata</taxon>
        <taxon>Arachnida</taxon>
        <taxon>Acari</taxon>
        <taxon>Acariformes</taxon>
        <taxon>Trombidiformes</taxon>
        <taxon>Prostigmata</taxon>
        <taxon>Eupodina</taxon>
        <taxon>Eriophyoidea</taxon>
        <taxon>Eriophyidae</taxon>
        <taxon>Eriophyinae</taxon>
        <taxon>Aceriini</taxon>
        <taxon>Aceria</taxon>
    </lineage>
</organism>
<feature type="transmembrane region" description="Helical" evidence="6">
    <location>
        <begin position="527"/>
        <end position="549"/>
    </location>
</feature>
<feature type="transmembrane region" description="Helical" evidence="6">
    <location>
        <begin position="198"/>
        <end position="220"/>
    </location>
</feature>
<dbReference type="GO" id="GO:0016020">
    <property type="term" value="C:membrane"/>
    <property type="evidence" value="ECO:0007669"/>
    <property type="project" value="UniProtKB-SubCell"/>
</dbReference>
<feature type="transmembrane region" description="Helical" evidence="6">
    <location>
        <begin position="291"/>
        <end position="312"/>
    </location>
</feature>
<feature type="domain" description="Major facilitator superfamily (MFS) profile" evidence="7">
    <location>
        <begin position="105"/>
        <end position="618"/>
    </location>
</feature>
<feature type="compositionally biased region" description="Low complexity" evidence="5">
    <location>
        <begin position="400"/>
        <end position="409"/>
    </location>
</feature>
<keyword evidence="2 6" id="KW-0812">Transmembrane</keyword>
<feature type="transmembrane region" description="Helical" evidence="6">
    <location>
        <begin position="561"/>
        <end position="583"/>
    </location>
</feature>
<dbReference type="InterPro" id="IPR011701">
    <property type="entry name" value="MFS"/>
</dbReference>
<feature type="transmembrane region" description="Helical" evidence="6">
    <location>
        <begin position="62"/>
        <end position="79"/>
    </location>
</feature>
<proteinExistence type="predicted"/>
<dbReference type="AlphaFoldDB" id="A0A6G1SG22"/>
<dbReference type="Pfam" id="PF07690">
    <property type="entry name" value="MFS_1"/>
    <property type="match status" value="1"/>
</dbReference>
<dbReference type="PANTHER" id="PTHR43184:SF12">
    <property type="entry name" value="SUGAR PHOSPHATE EXCHANGER 3"/>
    <property type="match status" value="1"/>
</dbReference>
<sequence length="621" mass="67684">MSHNQHEPEPPPPEVMITQSINSSDHSMVHHTYSSSNGPNTPIGVSIFGSCFRFDSQKSKRNFHQILLLFITFIAYGTYHCGRRPLSIVKNVLNRNCSDIHHLDLNTNINLAGNINDPDYGLSPIPGTIDQLYDGSGIIMSSTSATPPATDTSCDWAPFNNDETANQLLAQLDSAFLFSYAFFMFFSGYLADRCNLRYFLSAGMILSGFLLYAFGMAYYLNIHSMTYFVIIQILSGAIQTTGWPAVVTCVGNWFDQSSRGYIFGLWNSNTNFGNILGAVIAGYFVEQSWGLSFIVPGFIMSACGVLTFLFLVPKPEDVNLHPLKTGHGDKRAVNNYRDQDIEEAIRTMVPNGGGGGGGDDDNDEEYRTSRRKLPRPTSRDSAVSNDQTYNSTIQTDGEASPLISSSNTSLSGQESGGNLHAVSFWTCLAIPGVIEYSLCLGFAKLVSYTFLYWLPRYITSSTTLNSEESAYLSTPFDVGGMFGAIIAGYLCDRYKKSGTVCVVMLVLAIPAMLTYEQFASLSNYHNIALQLLAGSMVNGPYALITTAVSTDLGGRIKDGKAMATVAAIIDGTGSIGAAIGPLFAGYVSSEGWQSVFMMLMLSDLLAALCLTRVFLKEMGFR</sequence>
<evidence type="ECO:0000313" key="8">
    <source>
        <dbReference type="EMBL" id="MDE48922.1"/>
    </source>
</evidence>
<comment type="subcellular location">
    <subcellularLocation>
        <location evidence="1">Membrane</location>
        <topology evidence="1">Multi-pass membrane protein</topology>
    </subcellularLocation>
</comment>
<name>A0A6G1SG22_9ACAR</name>
<evidence type="ECO:0000256" key="4">
    <source>
        <dbReference type="ARBA" id="ARBA00023136"/>
    </source>
</evidence>
<dbReference type="GO" id="GO:0022857">
    <property type="term" value="F:transmembrane transporter activity"/>
    <property type="evidence" value="ECO:0007669"/>
    <property type="project" value="InterPro"/>
</dbReference>
<keyword evidence="3 6" id="KW-1133">Transmembrane helix</keyword>
<evidence type="ECO:0000259" key="7">
    <source>
        <dbReference type="PROSITE" id="PS50850"/>
    </source>
</evidence>
<feature type="transmembrane region" description="Helical" evidence="6">
    <location>
        <begin position="168"/>
        <end position="191"/>
    </location>
</feature>